<dbReference type="EMBL" id="LT853885">
    <property type="protein sequence ID" value="SMR04364.1"/>
    <property type="molecule type" value="Genomic_DNA"/>
</dbReference>
<evidence type="ECO:0000313" key="3">
    <source>
        <dbReference type="Proteomes" id="UP000195877"/>
    </source>
</evidence>
<gene>
    <name evidence="2" type="ORF">PD5205_03082</name>
    <name evidence="1" type="ORF">PD885_00913</name>
</gene>
<dbReference type="Proteomes" id="UP000195953">
    <property type="component" value="Chromosome 1"/>
</dbReference>
<sequence length="84" mass="9530">MRSARRVCVMRLLQEPLALFSPDYIAWRRPDRTAVNRIPHAGVAERARTCTLPGDADQTNCNSKAFSTARVRSRTPSLDRMLET</sequence>
<dbReference type="AlphaFoldDB" id="A0A1Y6GYN5"/>
<name>A0A1Y6GYN5_9XANT</name>
<evidence type="ECO:0000313" key="2">
    <source>
        <dbReference type="EMBL" id="SMR04364.1"/>
    </source>
</evidence>
<evidence type="ECO:0000313" key="4">
    <source>
        <dbReference type="Proteomes" id="UP000195953"/>
    </source>
</evidence>
<protein>
    <submittedName>
        <fullName evidence="2">Uncharacterized protein</fullName>
    </submittedName>
</protein>
<dbReference type="Proteomes" id="UP000195877">
    <property type="component" value="Chromosome 1"/>
</dbReference>
<reference evidence="1 3" key="2">
    <citation type="submission" date="2017-05" db="EMBL/GenBank/DDBJ databases">
        <authorList>
            <person name="Blom J."/>
        </authorList>
    </citation>
    <scope>NUCLEOTIDE SEQUENCE [LARGE SCALE GENOMIC DNA]</scope>
    <source>
        <strain evidence="1">PD885</strain>
    </source>
</reference>
<proteinExistence type="predicted"/>
<organism evidence="2 4">
    <name type="scientific">Xanthomonas fragariae</name>
    <dbReference type="NCBI Taxonomy" id="48664"/>
    <lineage>
        <taxon>Bacteria</taxon>
        <taxon>Pseudomonadati</taxon>
        <taxon>Pseudomonadota</taxon>
        <taxon>Gammaproteobacteria</taxon>
        <taxon>Lysobacterales</taxon>
        <taxon>Lysobacteraceae</taxon>
        <taxon>Xanthomonas</taxon>
    </lineage>
</organism>
<keyword evidence="3" id="KW-1185">Reference proteome</keyword>
<dbReference type="EMBL" id="LT853882">
    <property type="protein sequence ID" value="SMQ98172.1"/>
    <property type="molecule type" value="Genomic_DNA"/>
</dbReference>
<reference evidence="2 4" key="1">
    <citation type="submission" date="2017-05" db="EMBL/GenBank/DDBJ databases">
        <authorList>
            <person name="Song R."/>
            <person name="Chenine A.L."/>
            <person name="Ruprecht R.M."/>
        </authorList>
    </citation>
    <scope>NUCLEOTIDE SEQUENCE [LARGE SCALE GENOMIC DNA]</scope>
    <source>
        <strain evidence="2">PD5205</strain>
    </source>
</reference>
<evidence type="ECO:0000313" key="1">
    <source>
        <dbReference type="EMBL" id="SMQ98172.1"/>
    </source>
</evidence>
<accession>A0A1Y6GYN5</accession>